<dbReference type="NCBIfam" id="TIGR00759">
    <property type="entry name" value="aceE"/>
    <property type="match status" value="1"/>
</dbReference>
<dbReference type="Pfam" id="PF00456">
    <property type="entry name" value="Transketolase_N"/>
    <property type="match status" value="1"/>
</dbReference>
<evidence type="ECO:0000256" key="6">
    <source>
        <dbReference type="ARBA" id="ARBA00023317"/>
    </source>
</evidence>
<dbReference type="InterPro" id="IPR009014">
    <property type="entry name" value="Transketo_C/PFOR_II"/>
</dbReference>
<feature type="compositionally biased region" description="Low complexity" evidence="10">
    <location>
        <begin position="790"/>
        <end position="805"/>
    </location>
</feature>
<dbReference type="InterPro" id="IPR029061">
    <property type="entry name" value="THDP-binding"/>
</dbReference>
<dbReference type="FunFam" id="3.40.50.970:FF:000011">
    <property type="entry name" value="Pyruvate dehydrogenase E1 component"/>
    <property type="match status" value="1"/>
</dbReference>
<dbReference type="InterPro" id="IPR035807">
    <property type="entry name" value="PDC_E1_N"/>
</dbReference>
<dbReference type="Gene3D" id="3.40.50.920">
    <property type="match status" value="1"/>
</dbReference>
<dbReference type="Proteomes" id="UP000008710">
    <property type="component" value="Chromosome"/>
</dbReference>
<feature type="domain" description="Transketolase-like C-terminal" evidence="13">
    <location>
        <begin position="843"/>
        <end position="967"/>
    </location>
</feature>
<dbReference type="SUPFAM" id="SSF52518">
    <property type="entry name" value="Thiamin diphosphate-binding fold (THDP-binding)"/>
    <property type="match status" value="2"/>
</dbReference>
<feature type="binding site" evidence="9">
    <location>
        <position position="282"/>
    </location>
    <ligand>
        <name>Mg(2+)</name>
        <dbReference type="ChEBI" id="CHEBI:18420"/>
    </ligand>
</feature>
<keyword evidence="5 8" id="KW-0786">Thiamine pyrophosphate</keyword>
<dbReference type="KEGG" id="rha:RHA1_ro02566"/>
<organism evidence="14 15">
    <name type="scientific">Rhodococcus jostii (strain RHA1)</name>
    <dbReference type="NCBI Taxonomy" id="101510"/>
    <lineage>
        <taxon>Bacteria</taxon>
        <taxon>Bacillati</taxon>
        <taxon>Actinomycetota</taxon>
        <taxon>Actinomycetes</taxon>
        <taxon>Mycobacteriales</taxon>
        <taxon>Nocardiaceae</taxon>
        <taxon>Rhodococcus</taxon>
    </lineage>
</organism>
<dbReference type="eggNOG" id="COG2609">
    <property type="taxonomic scope" value="Bacteria"/>
</dbReference>
<evidence type="ECO:0000256" key="10">
    <source>
        <dbReference type="SAM" id="MobiDB-lite"/>
    </source>
</evidence>
<dbReference type="Gene3D" id="3.40.50.970">
    <property type="match status" value="2"/>
</dbReference>
<evidence type="ECO:0000256" key="8">
    <source>
        <dbReference type="PIRNR" id="PIRNR000156"/>
    </source>
</evidence>
<comment type="cofactor">
    <cofactor evidence="1 8">
        <name>thiamine diphosphate</name>
        <dbReference type="ChEBI" id="CHEBI:58937"/>
    </cofactor>
</comment>
<reference evidence="15" key="1">
    <citation type="journal article" date="2006" name="Proc. Natl. Acad. Sci. U.S.A.">
        <title>The complete genome of Rhodococcus sp. RHA1 provides insights into a catabolic powerhouse.</title>
        <authorList>
            <person name="McLeod M.P."/>
            <person name="Warren R.L."/>
            <person name="Hsiao W.W.L."/>
            <person name="Araki N."/>
            <person name="Myhre M."/>
            <person name="Fernandes C."/>
            <person name="Miyazawa D."/>
            <person name="Wong W."/>
            <person name="Lillquist A.L."/>
            <person name="Wang D."/>
            <person name="Dosanjh M."/>
            <person name="Hara H."/>
            <person name="Petrescu A."/>
            <person name="Morin R.D."/>
            <person name="Yang G."/>
            <person name="Stott J.M."/>
            <person name="Schein J.E."/>
            <person name="Shin H."/>
            <person name="Smailus D."/>
            <person name="Siddiqui A.S."/>
            <person name="Marra M.A."/>
            <person name="Jones S.J.M."/>
            <person name="Holt R."/>
            <person name="Brinkman F.S.L."/>
            <person name="Miyauchi K."/>
            <person name="Fukuda M."/>
            <person name="Davies J.E."/>
            <person name="Mohn W.W."/>
            <person name="Eltis L.D."/>
        </authorList>
    </citation>
    <scope>NUCLEOTIDE SEQUENCE [LARGE SCALE GENOMIC DNA]</scope>
    <source>
        <strain evidence="15">RHA1</strain>
    </source>
</reference>
<dbReference type="SUPFAM" id="SSF52922">
    <property type="entry name" value="TK C-terminal domain-like"/>
    <property type="match status" value="1"/>
</dbReference>
<feature type="binding site" evidence="9">
    <location>
        <position position="314"/>
    </location>
    <ligand>
        <name>Mg(2+)</name>
        <dbReference type="ChEBI" id="CHEBI:18420"/>
    </ligand>
</feature>
<evidence type="ECO:0000259" key="11">
    <source>
        <dbReference type="Pfam" id="PF00456"/>
    </source>
</evidence>
<feature type="compositionally biased region" description="Polar residues" evidence="10">
    <location>
        <begin position="1"/>
        <end position="11"/>
    </location>
</feature>
<feature type="region of interest" description="Disordered" evidence="10">
    <location>
        <begin position="1"/>
        <end position="26"/>
    </location>
</feature>
<evidence type="ECO:0000256" key="3">
    <source>
        <dbReference type="ARBA" id="ARBA00017172"/>
    </source>
</evidence>
<dbReference type="HOGENOM" id="CLU_009154_2_0_11"/>
<dbReference type="GO" id="GO:0000287">
    <property type="term" value="F:magnesium ion binding"/>
    <property type="evidence" value="ECO:0007669"/>
    <property type="project" value="UniProtKB-ARBA"/>
</dbReference>
<comment type="function">
    <text evidence="8">Component of the pyruvate dehydrogenase (PDH) complex, that catalyzes the overall conversion of pyruvate to acetyl-CoA and CO(2).</text>
</comment>
<name>Q0SDL5_RHOJR</name>
<dbReference type="InterPro" id="IPR055152">
    <property type="entry name" value="Transketolase-like_C_2"/>
</dbReference>
<feature type="region of interest" description="Disordered" evidence="10">
    <location>
        <begin position="790"/>
        <end position="846"/>
    </location>
</feature>
<sequence>MSCTASSSPRTADTAPIPRPQRWSIPLLEQTTTSVDPGRAGSVRVIREGVASYLPDIDPDETTEWLESFDGLLDRSGPTRARYLMLRMLERAGEKHVALPALTSTDYVNTIPTENEPWFPGDEETERRYRAFIRWNAAVMVTRAQRPGVGVGGHISTYASSAALYEVGFNHFFRGKDHPGGGDQIFIQGHASPGIYARAFLEGRIPAERMDGFRQEHSHADQGGGLPSYPHPRLLPDFWEFPTVSMGLGPMNAIYQARFNHYLHDRGIKDTADQHVWAFLGDGEMDEPESRGLAHVAATEGLDNLTFVVNCNLQRLDGPVRGNGKIIQELESFFRGAGWNVIKVVWGREWDALLHADRDGALVNLMNVTPDGDYQTYKANDGGYVREHFFGRDPRTKELVANLSDQDIWNLKRGGHDYRKIYAAYAAAMAHKGQPTVILAHTIKGYTLGKHFEGRNATHQMKKLTLDDLKNFRDLQRIPISDAELEKDPKMPPYYHPGPDAPEIQYMLDRRRALGGFLPQRRTSPAPLPMPPDSTYDVVRKGSGKQQVATTMALVRIMKELLRDKEIGKRIVPIIPDEARTFGMDSWFPSLKIYNRNGQLYTAVDADLMLAYKESEIGQILHEGINEAGSTASFTAVGTSYATHGEPMIPLYIFYSMFGFQRTGDGLWAAADQMARGFVLGATAGRTTLTGEGLQHADGHSLLLASTNPAAVAYDPAFSYEIAHIVKDGLRRMYGGTPAADGTLKPGFGGEDIFYYITLYNEPYSQPAEPADLNVEGLLKGMYLFKKSQASGDSASNNGHSAGSAPQHGHSAGSAPQHGHSAGSAPQHAHSAGSAPQHAHSAGSAPRAQILVSGVTMPEGLRAQELLADEWGVAADVWSVTSWGELRRDGIESERQALRDPGTDAPLPYVTQALSDAAGPFVAASDWMRAVADRIRQWVPGSYTTLGTDGFGFSDTRPAARRYFNVDAESIVVAVLSALAGEGTLDRSKAVEAANRYRIDDVRAAAVSYADTGSA</sequence>
<feature type="domain" description="Pyruvate dehydrogenase E1 component middle" evidence="12">
    <location>
        <begin position="533"/>
        <end position="767"/>
    </location>
</feature>
<dbReference type="Pfam" id="PF22613">
    <property type="entry name" value="Transketolase_C_1"/>
    <property type="match status" value="1"/>
</dbReference>
<keyword evidence="9" id="KW-0460">Magnesium</keyword>
<dbReference type="InterPro" id="IPR041621">
    <property type="entry name" value="PDH_E1_M"/>
</dbReference>
<evidence type="ECO:0000313" key="14">
    <source>
        <dbReference type="EMBL" id="ABG94371.1"/>
    </source>
</evidence>
<dbReference type="PANTHER" id="PTHR43825">
    <property type="entry name" value="PYRUVATE DEHYDROGENASE E1 COMPONENT"/>
    <property type="match status" value="1"/>
</dbReference>
<dbReference type="Pfam" id="PF17831">
    <property type="entry name" value="PDH_E1_M"/>
    <property type="match status" value="1"/>
</dbReference>
<protein>
    <recommendedName>
        <fullName evidence="3 8">Pyruvate dehydrogenase E1 component</fullName>
        <ecNumber evidence="2 8">1.2.4.1</ecNumber>
    </recommendedName>
</protein>
<evidence type="ECO:0000256" key="4">
    <source>
        <dbReference type="ARBA" id="ARBA00023002"/>
    </source>
</evidence>
<dbReference type="GO" id="GO:0004739">
    <property type="term" value="F:pyruvate dehydrogenase (acetyl-transferring) activity"/>
    <property type="evidence" value="ECO:0007669"/>
    <property type="project" value="UniProtKB-EC"/>
</dbReference>
<gene>
    <name evidence="14" type="primary">aceE2</name>
    <name evidence="14" type="ordered locus">RHA1_ro02566</name>
</gene>
<dbReference type="EC" id="1.2.4.1" evidence="2 8"/>
<evidence type="ECO:0000256" key="1">
    <source>
        <dbReference type="ARBA" id="ARBA00001964"/>
    </source>
</evidence>
<proteinExistence type="predicted"/>
<evidence type="ECO:0000313" key="15">
    <source>
        <dbReference type="Proteomes" id="UP000008710"/>
    </source>
</evidence>
<dbReference type="PANTHER" id="PTHR43825:SF3">
    <property type="entry name" value="PYRUVATE DEHYDROGENASE E1 COMPONENT"/>
    <property type="match status" value="1"/>
</dbReference>
<dbReference type="InterPro" id="IPR004660">
    <property type="entry name" value="PDH_E1"/>
</dbReference>
<keyword evidence="4 8" id="KW-0560">Oxidoreductase</keyword>
<evidence type="ECO:0000259" key="12">
    <source>
        <dbReference type="Pfam" id="PF17831"/>
    </source>
</evidence>
<dbReference type="InterPro" id="IPR005474">
    <property type="entry name" value="Transketolase_N"/>
</dbReference>
<feature type="domain" description="Transketolase N-terminal" evidence="11">
    <location>
        <begin position="185"/>
        <end position="353"/>
    </location>
</feature>
<evidence type="ECO:0000259" key="13">
    <source>
        <dbReference type="Pfam" id="PF22613"/>
    </source>
</evidence>
<keyword evidence="6 8" id="KW-0670">Pyruvate</keyword>
<dbReference type="CDD" id="cd02017">
    <property type="entry name" value="TPP_E1_EcPDC_like"/>
    <property type="match status" value="1"/>
</dbReference>
<evidence type="ECO:0000256" key="9">
    <source>
        <dbReference type="PIRSR" id="PIRSR000156-1"/>
    </source>
</evidence>
<evidence type="ECO:0000256" key="5">
    <source>
        <dbReference type="ARBA" id="ARBA00023052"/>
    </source>
</evidence>
<comment type="cofactor">
    <cofactor evidence="9">
        <name>Mg(2+)</name>
        <dbReference type="ChEBI" id="CHEBI:18420"/>
    </cofactor>
</comment>
<dbReference type="InterPro" id="IPR051157">
    <property type="entry name" value="PDH/Transketolase"/>
</dbReference>
<dbReference type="PIRSF" id="PIRSF000156">
    <property type="entry name" value="Pyruvate_dh_E1"/>
    <property type="match status" value="1"/>
</dbReference>
<keyword evidence="9" id="KW-0479">Metal-binding</keyword>
<dbReference type="EMBL" id="CP000431">
    <property type="protein sequence ID" value="ABG94371.1"/>
    <property type="molecule type" value="Genomic_DNA"/>
</dbReference>
<dbReference type="AlphaFoldDB" id="Q0SDL5"/>
<accession>Q0SDL5</accession>
<evidence type="ECO:0000256" key="7">
    <source>
        <dbReference type="ARBA" id="ARBA00051231"/>
    </source>
</evidence>
<evidence type="ECO:0000256" key="2">
    <source>
        <dbReference type="ARBA" id="ARBA00012281"/>
    </source>
</evidence>
<comment type="catalytic activity">
    <reaction evidence="7 8">
        <text>N(6)-[(R)-lipoyl]-L-lysyl-[protein] + pyruvate + H(+) = N(6)-[(R)-S(8)-acetyldihydrolipoyl]-L-lysyl-[protein] + CO2</text>
        <dbReference type="Rhea" id="RHEA:19189"/>
        <dbReference type="Rhea" id="RHEA-COMP:10474"/>
        <dbReference type="Rhea" id="RHEA-COMP:10478"/>
        <dbReference type="ChEBI" id="CHEBI:15361"/>
        <dbReference type="ChEBI" id="CHEBI:15378"/>
        <dbReference type="ChEBI" id="CHEBI:16526"/>
        <dbReference type="ChEBI" id="CHEBI:83099"/>
        <dbReference type="ChEBI" id="CHEBI:83111"/>
        <dbReference type="EC" id="1.2.4.1"/>
    </reaction>
</comment>
<feature type="binding site" evidence="9">
    <location>
        <position position="312"/>
    </location>
    <ligand>
        <name>Mg(2+)</name>
        <dbReference type="ChEBI" id="CHEBI:18420"/>
    </ligand>
</feature>